<feature type="region of interest" description="Disordered" evidence="1">
    <location>
        <begin position="1"/>
        <end position="23"/>
    </location>
</feature>
<protein>
    <submittedName>
        <fullName evidence="2">Uncharacterized protein</fullName>
    </submittedName>
</protein>
<proteinExistence type="predicted"/>
<dbReference type="AlphaFoldDB" id="A0AAE9Y3S2"/>
<evidence type="ECO:0000313" key="3">
    <source>
        <dbReference type="Proteomes" id="UP001216390"/>
    </source>
</evidence>
<reference evidence="2" key="1">
    <citation type="submission" date="2023-01" db="EMBL/GenBank/DDBJ databases">
        <title>The diversity of Class Acidimicrobiia in South China Sea sediment environments and the proposal of Iamia marina sp. nov., a novel species of the genus Iamia.</title>
        <authorList>
            <person name="He Y."/>
            <person name="Tian X."/>
        </authorList>
    </citation>
    <scope>NUCLEOTIDE SEQUENCE</scope>
    <source>
        <strain evidence="2">DSM 19957</strain>
    </source>
</reference>
<evidence type="ECO:0000256" key="1">
    <source>
        <dbReference type="SAM" id="MobiDB-lite"/>
    </source>
</evidence>
<name>A0AAE9Y3S2_9ACTN</name>
<dbReference type="EMBL" id="CP116942">
    <property type="protein sequence ID" value="WCO65554.1"/>
    <property type="molecule type" value="Genomic_DNA"/>
</dbReference>
<keyword evidence="3" id="KW-1185">Reference proteome</keyword>
<gene>
    <name evidence="2" type="ORF">PO878_13705</name>
</gene>
<evidence type="ECO:0000313" key="2">
    <source>
        <dbReference type="EMBL" id="WCO65554.1"/>
    </source>
</evidence>
<dbReference type="KEGG" id="ima:PO878_13705"/>
<sequence>MDRWDDERDARDGASDPDARDDGALTFEDLYELDELAAIEAGPARVRPDLPPDRLSHWRRHSALGAVVTGLALGYQEVFDPEEERSIVIEVDDEGEPRDLPVELFLDPDSPSGSLCIVHRPDQPPPVV</sequence>
<organism evidence="2 3">
    <name type="scientific">Iamia majanohamensis</name>
    <dbReference type="NCBI Taxonomy" id="467976"/>
    <lineage>
        <taxon>Bacteria</taxon>
        <taxon>Bacillati</taxon>
        <taxon>Actinomycetota</taxon>
        <taxon>Acidimicrobiia</taxon>
        <taxon>Acidimicrobiales</taxon>
        <taxon>Iamiaceae</taxon>
        <taxon>Iamia</taxon>
    </lineage>
</organism>
<dbReference type="RefSeq" id="WP_272735080.1">
    <property type="nucleotide sequence ID" value="NZ_CP116942.1"/>
</dbReference>
<accession>A0AAE9Y3S2</accession>
<dbReference type="Proteomes" id="UP001216390">
    <property type="component" value="Chromosome"/>
</dbReference>